<keyword evidence="2" id="KW-1185">Reference proteome</keyword>
<proteinExistence type="predicted"/>
<accession>A0AAD9H4U1</accession>
<gene>
    <name evidence="1" type="ORF">LX32DRAFT_645464</name>
</gene>
<name>A0AAD9H4U1_9PEZI</name>
<organism evidence="1 2">
    <name type="scientific">Colletotrichum zoysiae</name>
    <dbReference type="NCBI Taxonomy" id="1216348"/>
    <lineage>
        <taxon>Eukaryota</taxon>
        <taxon>Fungi</taxon>
        <taxon>Dikarya</taxon>
        <taxon>Ascomycota</taxon>
        <taxon>Pezizomycotina</taxon>
        <taxon>Sordariomycetes</taxon>
        <taxon>Hypocreomycetidae</taxon>
        <taxon>Glomerellales</taxon>
        <taxon>Glomerellaceae</taxon>
        <taxon>Colletotrichum</taxon>
        <taxon>Colletotrichum graminicola species complex</taxon>
    </lineage>
</organism>
<dbReference type="EMBL" id="MU843040">
    <property type="protein sequence ID" value="KAK2022501.1"/>
    <property type="molecule type" value="Genomic_DNA"/>
</dbReference>
<comment type="caution">
    <text evidence="1">The sequence shown here is derived from an EMBL/GenBank/DDBJ whole genome shotgun (WGS) entry which is preliminary data.</text>
</comment>
<dbReference type="Proteomes" id="UP001232148">
    <property type="component" value="Unassembled WGS sequence"/>
</dbReference>
<reference evidence="1" key="1">
    <citation type="submission" date="2021-06" db="EMBL/GenBank/DDBJ databases">
        <title>Comparative genomics, transcriptomics and evolutionary studies reveal genomic signatures of adaptation to plant cell wall in hemibiotrophic fungi.</title>
        <authorList>
            <consortium name="DOE Joint Genome Institute"/>
            <person name="Baroncelli R."/>
            <person name="Diaz J.F."/>
            <person name="Benocci T."/>
            <person name="Peng M."/>
            <person name="Battaglia E."/>
            <person name="Haridas S."/>
            <person name="Andreopoulos W."/>
            <person name="Labutti K."/>
            <person name="Pangilinan J."/>
            <person name="Floch G.L."/>
            <person name="Makela M.R."/>
            <person name="Henrissat B."/>
            <person name="Grigoriev I.V."/>
            <person name="Crouch J.A."/>
            <person name="De Vries R.P."/>
            <person name="Sukno S.A."/>
            <person name="Thon M.R."/>
        </authorList>
    </citation>
    <scope>NUCLEOTIDE SEQUENCE</scope>
    <source>
        <strain evidence="1">MAFF235873</strain>
    </source>
</reference>
<evidence type="ECO:0000313" key="2">
    <source>
        <dbReference type="Proteomes" id="UP001232148"/>
    </source>
</evidence>
<evidence type="ECO:0000313" key="1">
    <source>
        <dbReference type="EMBL" id="KAK2022501.1"/>
    </source>
</evidence>
<sequence length="342" mass="39413">MSATNIDLLSCHPTNLVVNQRNESYSGKDKFRNTKAIPGANLRVHTVYERGEYRSVSWDALLPALGDDYLRRDAPTNMPNPRATWMLDVEADGADYFKQEVSAPVLSKFTEYPELFNQSEMAPPSGRSGKFIDTVFYWKEVSDPTGNTKRVAFVGDFKRNVLIPQLWLEGSIEKNMNQVALSQELRGLAIEYECPQIFCFDMTAYLFLQFRAEKLSELSKPECPVDCWVFRRTESDADYLAEPIRNVLYKFIVQGIRRSQCYGFPIADVDGLMAAKRRFFNGEPLWRRADGRLAPQHPSDCYRSVDETNGALAWKSSDNEWLLDYNDDKLYDSLPLWWPEEE</sequence>
<dbReference type="AlphaFoldDB" id="A0AAD9H4U1"/>
<protein>
    <submittedName>
        <fullName evidence="1">Uncharacterized protein</fullName>
    </submittedName>
</protein>